<dbReference type="RefSeq" id="WP_304600757.1">
    <property type="nucleotide sequence ID" value="NZ_JAUQYP010000001.1"/>
</dbReference>
<sequence>MGSIRLSRVYDHDDPVAGRRFLVERLWPRGVGRDTLQIDGWAKEAAPSSDLRRWFGHDPARWAEFRRRYFDELDRHPDAVTPLLTEDDLTLLYSSRDREHNNAVALRDYLRARQEHRDAPR</sequence>
<evidence type="ECO:0000313" key="1">
    <source>
        <dbReference type="EMBL" id="MDO8107122.1"/>
    </source>
</evidence>
<accession>A0ABT9D8A9</accession>
<dbReference type="Pfam" id="PF22752">
    <property type="entry name" value="DUF488-N3i"/>
    <property type="match status" value="1"/>
</dbReference>
<comment type="caution">
    <text evidence="1">The sequence shown here is derived from an EMBL/GenBank/DDBJ whole genome shotgun (WGS) entry which is preliminary data.</text>
</comment>
<dbReference type="Proteomes" id="UP001232536">
    <property type="component" value="Unassembled WGS sequence"/>
</dbReference>
<reference evidence="1 2" key="1">
    <citation type="submission" date="2023-07" db="EMBL/GenBank/DDBJ databases">
        <title>Description of novel actinomycetes strains, isolated from tidal flat sediment.</title>
        <authorList>
            <person name="Lu C."/>
        </authorList>
    </citation>
    <scope>NUCLEOTIDE SEQUENCE [LARGE SCALE GENOMIC DNA]</scope>
    <source>
        <strain evidence="1 2">SYSU T00b441</strain>
    </source>
</reference>
<keyword evidence="2" id="KW-1185">Reference proteome</keyword>
<name>A0ABT9D8A9_9CELL</name>
<dbReference type="PANTHER" id="PTHR36849:SF1">
    <property type="entry name" value="CYTOPLASMIC PROTEIN"/>
    <property type="match status" value="1"/>
</dbReference>
<dbReference type="PANTHER" id="PTHR36849">
    <property type="entry name" value="CYTOPLASMIC PROTEIN-RELATED"/>
    <property type="match status" value="1"/>
</dbReference>
<proteinExistence type="predicted"/>
<gene>
    <name evidence="1" type="ORF">Q6348_07910</name>
</gene>
<dbReference type="EMBL" id="JAUQYP010000001">
    <property type="protein sequence ID" value="MDO8107122.1"/>
    <property type="molecule type" value="Genomic_DNA"/>
</dbReference>
<organism evidence="1 2">
    <name type="scientific">Actinotalea lenta</name>
    <dbReference type="NCBI Taxonomy" id="3064654"/>
    <lineage>
        <taxon>Bacteria</taxon>
        <taxon>Bacillati</taxon>
        <taxon>Actinomycetota</taxon>
        <taxon>Actinomycetes</taxon>
        <taxon>Micrococcales</taxon>
        <taxon>Cellulomonadaceae</taxon>
        <taxon>Actinotalea</taxon>
    </lineage>
</organism>
<dbReference type="InterPro" id="IPR052552">
    <property type="entry name" value="YeaO-like"/>
</dbReference>
<evidence type="ECO:0000313" key="2">
    <source>
        <dbReference type="Proteomes" id="UP001232536"/>
    </source>
</evidence>
<protein>
    <submittedName>
        <fullName evidence="1">DUF488 family protein</fullName>
    </submittedName>
</protein>